<dbReference type="RefSeq" id="WP_054198741.1">
    <property type="nucleotide sequence ID" value="NZ_DYWB01000017.1"/>
</dbReference>
<dbReference type="PATRIC" id="fig|35818.11.peg.119"/>
<sequence>MNLISKNGQNLYGDYSKSLYENLKMAKAQGIKLDNLALNNESLRGLDLAFLSFEESDFLHCDFSGGNFNSTSFKNSCLNHCNFSYCDLSGVDFSGADLKYCVFVGANLSNAIFDNAKLNFVVPNGIEIKGVFIDELPAIWNKDRFFLGCKEFKANKLHKSLPLLKERLGDKALACYEYLEKIKEF</sequence>
<accession>A0A0N0LSE6</accession>
<dbReference type="EMBL" id="JNOC01000111">
    <property type="protein sequence ID" value="KPH54671.1"/>
    <property type="molecule type" value="Genomic_DNA"/>
</dbReference>
<dbReference type="GeneID" id="93196588"/>
<dbReference type="Pfam" id="PF00805">
    <property type="entry name" value="Pentapeptide"/>
    <property type="match status" value="2"/>
</dbReference>
<dbReference type="PANTHER" id="PTHR14136">
    <property type="entry name" value="BTB_POZ DOMAIN-CONTAINING PROTEIN KCTD9"/>
    <property type="match status" value="1"/>
</dbReference>
<dbReference type="AlphaFoldDB" id="A0A0N0LSE6"/>
<gene>
    <name evidence="1" type="ORF">HPU229334_00605</name>
</gene>
<dbReference type="InterPro" id="IPR051082">
    <property type="entry name" value="Pentapeptide-BTB/POZ_domain"/>
</dbReference>
<dbReference type="SUPFAM" id="SSF141571">
    <property type="entry name" value="Pentapeptide repeat-like"/>
    <property type="match status" value="1"/>
</dbReference>
<evidence type="ECO:0000313" key="2">
    <source>
        <dbReference type="Proteomes" id="UP000037997"/>
    </source>
</evidence>
<evidence type="ECO:0000313" key="1">
    <source>
        <dbReference type="EMBL" id="KPH54671.1"/>
    </source>
</evidence>
<organism evidence="1 2">
    <name type="scientific">Helicobacter pullorum</name>
    <dbReference type="NCBI Taxonomy" id="35818"/>
    <lineage>
        <taxon>Bacteria</taxon>
        <taxon>Pseudomonadati</taxon>
        <taxon>Campylobacterota</taxon>
        <taxon>Epsilonproteobacteria</taxon>
        <taxon>Campylobacterales</taxon>
        <taxon>Helicobacteraceae</taxon>
        <taxon>Helicobacter</taxon>
    </lineage>
</organism>
<dbReference type="Gene3D" id="2.160.20.80">
    <property type="entry name" value="E3 ubiquitin-protein ligase SopA"/>
    <property type="match status" value="1"/>
</dbReference>
<comment type="caution">
    <text evidence="1">The sequence shown here is derived from an EMBL/GenBank/DDBJ whole genome shotgun (WGS) entry which is preliminary data.</text>
</comment>
<dbReference type="Proteomes" id="UP000037997">
    <property type="component" value="Unassembled WGS sequence"/>
</dbReference>
<reference evidence="1 2" key="1">
    <citation type="submission" date="2014-06" db="EMBL/GenBank/DDBJ databases">
        <title>Helicobacter pullorum isolates in fresh chicken meat - phenotypic and genotypic features.</title>
        <authorList>
            <person name="Borges V."/>
            <person name="Santos A."/>
            <person name="Correia C.B."/>
            <person name="Saraiva M."/>
            <person name="Menard A."/>
            <person name="Vieira L."/>
            <person name="Sampaio D.A."/>
            <person name="Gomes J.P."/>
            <person name="Oleastro M."/>
        </authorList>
    </citation>
    <scope>NUCLEOTIDE SEQUENCE [LARGE SCALE GENOMIC DNA]</scope>
    <source>
        <strain evidence="1 2">229334/12</strain>
    </source>
</reference>
<proteinExistence type="predicted"/>
<protein>
    <submittedName>
        <fullName evidence="1">Uncharacterized protein</fullName>
    </submittedName>
</protein>
<dbReference type="InterPro" id="IPR001646">
    <property type="entry name" value="5peptide_repeat"/>
</dbReference>
<name>A0A0N0LSE6_9HELI</name>
<dbReference type="PANTHER" id="PTHR14136:SF17">
    <property type="entry name" value="BTB_POZ DOMAIN-CONTAINING PROTEIN KCTD9"/>
    <property type="match status" value="1"/>
</dbReference>